<dbReference type="OrthoDB" id="10248475at2759"/>
<dbReference type="GO" id="GO:0008270">
    <property type="term" value="F:zinc ion binding"/>
    <property type="evidence" value="ECO:0007669"/>
    <property type="project" value="UniProtKB-UniRule"/>
</dbReference>
<dbReference type="GO" id="GO:0071244">
    <property type="term" value="P:cellular response to carbon dioxide"/>
    <property type="evidence" value="ECO:0007669"/>
    <property type="project" value="TreeGrafter"/>
</dbReference>
<evidence type="ECO:0000256" key="3">
    <source>
        <dbReference type="ARBA" id="ARBA00022723"/>
    </source>
</evidence>
<dbReference type="SMART" id="SM00947">
    <property type="entry name" value="Pro_CA"/>
    <property type="match status" value="1"/>
</dbReference>
<dbReference type="GO" id="GO:0034599">
    <property type="term" value="P:cellular response to oxidative stress"/>
    <property type="evidence" value="ECO:0007669"/>
    <property type="project" value="TreeGrafter"/>
</dbReference>
<keyword evidence="3 7" id="KW-0479">Metal-binding</keyword>
<dbReference type="PANTHER" id="PTHR11002">
    <property type="entry name" value="CARBONIC ANHYDRASE"/>
    <property type="match status" value="1"/>
</dbReference>
<dbReference type="EC" id="4.2.1.1" evidence="2 8"/>
<dbReference type="PANTHER" id="PTHR11002:SF76">
    <property type="entry name" value="CARBONIC ANHYDRASE"/>
    <property type="match status" value="1"/>
</dbReference>
<keyword evidence="5 8" id="KW-0456">Lyase</keyword>
<dbReference type="Gene3D" id="3.40.1050.10">
    <property type="entry name" value="Carbonic anhydrase"/>
    <property type="match status" value="1"/>
</dbReference>
<dbReference type="EMBL" id="KV454483">
    <property type="protein sequence ID" value="ODV60117.1"/>
    <property type="molecule type" value="Genomic_DNA"/>
</dbReference>
<comment type="catalytic activity">
    <reaction evidence="6 8">
        <text>hydrogencarbonate + H(+) = CO2 + H2O</text>
        <dbReference type="Rhea" id="RHEA:10748"/>
        <dbReference type="ChEBI" id="CHEBI:15377"/>
        <dbReference type="ChEBI" id="CHEBI:15378"/>
        <dbReference type="ChEBI" id="CHEBI:16526"/>
        <dbReference type="ChEBI" id="CHEBI:17544"/>
        <dbReference type="EC" id="4.2.1.1"/>
    </reaction>
</comment>
<comment type="function">
    <text evidence="8">Reversible hydration of carbon dioxide.</text>
</comment>
<evidence type="ECO:0000256" key="6">
    <source>
        <dbReference type="ARBA" id="ARBA00048348"/>
    </source>
</evidence>
<evidence type="ECO:0000256" key="8">
    <source>
        <dbReference type="RuleBase" id="RU003956"/>
    </source>
</evidence>
<dbReference type="SUPFAM" id="SSF53056">
    <property type="entry name" value="beta-carbonic anhydrase, cab"/>
    <property type="match status" value="1"/>
</dbReference>
<protein>
    <recommendedName>
        <fullName evidence="2 8">Carbonic anhydrase</fullName>
        <ecNumber evidence="2 8">4.2.1.1</ecNumber>
    </recommendedName>
    <alternativeName>
        <fullName evidence="8">Carbonate dehydratase</fullName>
    </alternativeName>
</protein>
<evidence type="ECO:0000256" key="1">
    <source>
        <dbReference type="ARBA" id="ARBA00006217"/>
    </source>
</evidence>
<evidence type="ECO:0000256" key="4">
    <source>
        <dbReference type="ARBA" id="ARBA00022833"/>
    </source>
</evidence>
<dbReference type="RefSeq" id="XP_020046424.1">
    <property type="nucleotide sequence ID" value="XM_020193554.1"/>
</dbReference>
<evidence type="ECO:0000313" key="10">
    <source>
        <dbReference type="Proteomes" id="UP000095038"/>
    </source>
</evidence>
<dbReference type="Proteomes" id="UP000095038">
    <property type="component" value="Unassembled WGS sequence"/>
</dbReference>
<dbReference type="InParanoid" id="A0A1D2VF68"/>
<reference evidence="10" key="1">
    <citation type="submission" date="2016-05" db="EMBL/GenBank/DDBJ databases">
        <title>Comparative genomics of biotechnologically important yeasts.</title>
        <authorList>
            <consortium name="DOE Joint Genome Institute"/>
            <person name="Riley R."/>
            <person name="Haridas S."/>
            <person name="Wolfe K.H."/>
            <person name="Lopes M.R."/>
            <person name="Hittinger C.T."/>
            <person name="Goker M."/>
            <person name="Salamov A."/>
            <person name="Wisecaver J."/>
            <person name="Long T.M."/>
            <person name="Aerts A.L."/>
            <person name="Barry K."/>
            <person name="Choi C."/>
            <person name="Clum A."/>
            <person name="Coughlan A.Y."/>
            <person name="Deshpande S."/>
            <person name="Douglass A.P."/>
            <person name="Hanson S.J."/>
            <person name="Klenk H.-P."/>
            <person name="Labutti K."/>
            <person name="Lapidus A."/>
            <person name="Lindquist E."/>
            <person name="Lipzen A."/>
            <person name="Meier-Kolthoff J.P."/>
            <person name="Ohm R.A."/>
            <person name="Otillar R.P."/>
            <person name="Pangilinan J."/>
            <person name="Peng Y."/>
            <person name="Rokas A."/>
            <person name="Rosa C.A."/>
            <person name="Scheuner C."/>
            <person name="Sibirny A.A."/>
            <person name="Slot J.C."/>
            <person name="Stielow J.B."/>
            <person name="Sun H."/>
            <person name="Kurtzman C.P."/>
            <person name="Blackwell M."/>
            <person name="Grigoriev I.V."/>
            <person name="Jeffries T.W."/>
        </authorList>
    </citation>
    <scope>NUCLEOTIDE SEQUENCE [LARGE SCALE GENOMIC DNA]</scope>
    <source>
        <strain evidence="10">DSM 1968</strain>
    </source>
</reference>
<evidence type="ECO:0000256" key="2">
    <source>
        <dbReference type="ARBA" id="ARBA00012925"/>
    </source>
</evidence>
<proteinExistence type="inferred from homology"/>
<dbReference type="InterPro" id="IPR001765">
    <property type="entry name" value="Carbonic_anhydrase"/>
</dbReference>
<gene>
    <name evidence="9" type="ORF">ASCRUDRAFT_76628</name>
</gene>
<dbReference type="FunCoup" id="A0A1D2VF68">
    <property type="interactions" value="85"/>
</dbReference>
<keyword evidence="10" id="KW-1185">Reference proteome</keyword>
<accession>A0A1D2VF68</accession>
<dbReference type="Pfam" id="PF00484">
    <property type="entry name" value="Pro_CA"/>
    <property type="match status" value="1"/>
</dbReference>
<feature type="binding site" evidence="7">
    <location>
        <position position="72"/>
    </location>
    <ligand>
        <name>Zn(2+)</name>
        <dbReference type="ChEBI" id="CHEBI:29105"/>
    </ligand>
</feature>
<keyword evidence="4 7" id="KW-0862">Zinc</keyword>
<feature type="binding site" evidence="7">
    <location>
        <position position="74"/>
    </location>
    <ligand>
        <name>Zn(2+)</name>
        <dbReference type="ChEBI" id="CHEBI:29105"/>
    </ligand>
</feature>
<dbReference type="InterPro" id="IPR036874">
    <property type="entry name" value="Carbonic_anhydrase_sf"/>
</dbReference>
<dbReference type="AlphaFoldDB" id="A0A1D2VF68"/>
<evidence type="ECO:0000256" key="7">
    <source>
        <dbReference type="PIRSR" id="PIRSR601765-1"/>
    </source>
</evidence>
<evidence type="ECO:0000313" key="9">
    <source>
        <dbReference type="EMBL" id="ODV60117.1"/>
    </source>
</evidence>
<dbReference type="GO" id="GO:0005737">
    <property type="term" value="C:cytoplasm"/>
    <property type="evidence" value="ECO:0007669"/>
    <property type="project" value="TreeGrafter"/>
</dbReference>
<dbReference type="GeneID" id="30967190"/>
<evidence type="ECO:0000256" key="5">
    <source>
        <dbReference type="ARBA" id="ARBA00023239"/>
    </source>
</evidence>
<dbReference type="STRING" id="1344418.A0A1D2VF68"/>
<sequence>MSANENENGNENEKKNENNNATLQYGLNENSSINDYLRLNRKWSISKREVTNDLLFKTTAKGQSPHTLWIGCSDSRYNEDCFEGVLPGEIFTFRNIANILNHPEDISTNSMLSFAINKLKIKKILIVGHTDCGGVWASLMTHKHANNNLSVHLNKWLKPLIELKFENEKKLDEIKDPNDRCAKLVELNIKSQLKYLIHENHDSKLAYNERRIEIHGLIFDVSTGLLSPVYL</sequence>
<feature type="binding site" evidence="7">
    <location>
        <position position="132"/>
    </location>
    <ligand>
        <name>Zn(2+)</name>
        <dbReference type="ChEBI" id="CHEBI:29105"/>
    </ligand>
</feature>
<dbReference type="CDD" id="cd00883">
    <property type="entry name" value="beta_CA_cladeA"/>
    <property type="match status" value="1"/>
</dbReference>
<name>A0A1D2VF68_9ASCO</name>
<comment type="similarity">
    <text evidence="1 8">Belongs to the beta-class carbonic anhydrase family.</text>
</comment>
<comment type="cofactor">
    <cofactor evidence="7">
        <name>Zn(2+)</name>
        <dbReference type="ChEBI" id="CHEBI:29105"/>
    </cofactor>
    <text evidence="7">Binds 1 zinc ion per subunit.</text>
</comment>
<feature type="binding site" evidence="7">
    <location>
        <position position="129"/>
    </location>
    <ligand>
        <name>Zn(2+)</name>
        <dbReference type="ChEBI" id="CHEBI:29105"/>
    </ligand>
</feature>
<organism evidence="9 10">
    <name type="scientific">Ascoidea rubescens DSM 1968</name>
    <dbReference type="NCBI Taxonomy" id="1344418"/>
    <lineage>
        <taxon>Eukaryota</taxon>
        <taxon>Fungi</taxon>
        <taxon>Dikarya</taxon>
        <taxon>Ascomycota</taxon>
        <taxon>Saccharomycotina</taxon>
        <taxon>Saccharomycetes</taxon>
        <taxon>Ascoideaceae</taxon>
        <taxon>Ascoidea</taxon>
    </lineage>
</organism>
<dbReference type="GO" id="GO:0004089">
    <property type="term" value="F:carbonate dehydratase activity"/>
    <property type="evidence" value="ECO:0007669"/>
    <property type="project" value="UniProtKB-UniRule"/>
</dbReference>